<dbReference type="PROSITE" id="PS01186">
    <property type="entry name" value="EGF_2"/>
    <property type="match status" value="1"/>
</dbReference>
<feature type="disulfide bond" evidence="4">
    <location>
        <begin position="350"/>
        <end position="359"/>
    </location>
</feature>
<dbReference type="WBParaSite" id="nRc.2.0.1.t22857-RA">
    <property type="protein sequence ID" value="nRc.2.0.1.t22857-RA"/>
    <property type="gene ID" value="nRc.2.0.1.g22857"/>
</dbReference>
<dbReference type="SUPFAM" id="SSF57196">
    <property type="entry name" value="EGF/Laminin"/>
    <property type="match status" value="3"/>
</dbReference>
<dbReference type="PROSITE" id="PS50026">
    <property type="entry name" value="EGF_3"/>
    <property type="match status" value="3"/>
</dbReference>
<dbReference type="InterPro" id="IPR000742">
    <property type="entry name" value="EGF"/>
</dbReference>
<dbReference type="PANTHER" id="PTHR24049">
    <property type="entry name" value="CRUMBS FAMILY MEMBER"/>
    <property type="match status" value="1"/>
</dbReference>
<feature type="domain" description="EGF-like" evidence="5">
    <location>
        <begin position="424"/>
        <end position="466"/>
    </location>
</feature>
<evidence type="ECO:0000256" key="3">
    <source>
        <dbReference type="ARBA" id="ARBA00023157"/>
    </source>
</evidence>
<comment type="caution">
    <text evidence="4">Lacks conserved residue(s) required for the propagation of feature annotation.</text>
</comment>
<evidence type="ECO:0000256" key="1">
    <source>
        <dbReference type="ARBA" id="ARBA00022536"/>
    </source>
</evidence>
<protein>
    <submittedName>
        <fullName evidence="7">EGF-like domain-containing protein</fullName>
    </submittedName>
</protein>
<keyword evidence="2" id="KW-0677">Repeat</keyword>
<dbReference type="Pfam" id="PF00008">
    <property type="entry name" value="EGF"/>
    <property type="match status" value="1"/>
</dbReference>
<dbReference type="InterPro" id="IPR051022">
    <property type="entry name" value="Notch_Cell-Fate_Det"/>
</dbReference>
<feature type="domain" description="EGF-like" evidence="5">
    <location>
        <begin position="271"/>
        <end position="315"/>
    </location>
</feature>
<organism evidence="6 7">
    <name type="scientific">Romanomermis culicivorax</name>
    <name type="common">Nematode worm</name>
    <dbReference type="NCBI Taxonomy" id="13658"/>
    <lineage>
        <taxon>Eukaryota</taxon>
        <taxon>Metazoa</taxon>
        <taxon>Ecdysozoa</taxon>
        <taxon>Nematoda</taxon>
        <taxon>Enoplea</taxon>
        <taxon>Dorylaimia</taxon>
        <taxon>Mermithida</taxon>
        <taxon>Mermithoidea</taxon>
        <taxon>Mermithidae</taxon>
        <taxon>Romanomermis</taxon>
    </lineage>
</organism>
<accession>A0A915J9M3</accession>
<dbReference type="Proteomes" id="UP000887565">
    <property type="component" value="Unplaced"/>
</dbReference>
<feature type="disulfide bond" evidence="4">
    <location>
        <begin position="305"/>
        <end position="314"/>
    </location>
</feature>
<keyword evidence="1 4" id="KW-0245">EGF-like domain</keyword>
<dbReference type="AlphaFoldDB" id="A0A915J9M3"/>
<sequence length="573" mass="62520">MSSSSPLSAVDGYFNIIIANNFTDQQKQNNTLTISVLGEDQEEENSILASCSLAISDVLSKLAPTTTENLTINWSFRNRSDLYCTISDHLRNELTSKSTKVKGRRYLNDYYIDIKFSSGNNCINQFHVCQDLVKFKTNCKTPASSPSGSTIYSPEKDANACFSKLQHDPLCCPACIDNCSLSKITASDAILPSDLPTPPTTSLLFSTSLPFRSTDPLTNASFPTPPVFPVTKSKAFGSTKSHNDSSLIDPVEDTNTLPIPPVNFSDRAHSIVDHCLPNPCFNNQSCKVNLNESLSSNQLLYLCDCKYPFSGDRCQYFDHCSNNTCKNGATCQFLASNEIQNSTKFYKCVCPAGLTGEFCDSPVLLPPLILTSPAGVAVSHHVNVTETEATSLETSTSHLISVSTTEKQESSIITKNVTIQTAPQVSPCDPNPCLHNGTCEIIKSANYSLVHKCICHPEYEESVNCSVRRKNSVLPTVSPAIFLSTSTSSTTTTTAIQIDTTEAVKSKMTTQTTPPTTLTTTTIIATISTDKLFDCSADFDCNRGRCINGKIADFIIEYDNEIIVLDIRVVVDR</sequence>
<dbReference type="PROSITE" id="PS00022">
    <property type="entry name" value="EGF_1"/>
    <property type="match status" value="2"/>
</dbReference>
<dbReference type="Gene3D" id="2.10.25.10">
    <property type="entry name" value="Laminin"/>
    <property type="match status" value="3"/>
</dbReference>
<evidence type="ECO:0000256" key="4">
    <source>
        <dbReference type="PROSITE-ProRule" id="PRU00076"/>
    </source>
</evidence>
<keyword evidence="3 4" id="KW-1015">Disulfide bond</keyword>
<feature type="domain" description="EGF-like" evidence="5">
    <location>
        <begin position="316"/>
        <end position="360"/>
    </location>
</feature>
<evidence type="ECO:0000256" key="2">
    <source>
        <dbReference type="ARBA" id="ARBA00022737"/>
    </source>
</evidence>
<dbReference type="SMART" id="SM00181">
    <property type="entry name" value="EGF"/>
    <property type="match status" value="3"/>
</dbReference>
<keyword evidence="6" id="KW-1185">Reference proteome</keyword>
<evidence type="ECO:0000313" key="6">
    <source>
        <dbReference type="Proteomes" id="UP000887565"/>
    </source>
</evidence>
<name>A0A915J9M3_ROMCU</name>
<reference evidence="7" key="1">
    <citation type="submission" date="2022-11" db="UniProtKB">
        <authorList>
            <consortium name="WormBaseParasite"/>
        </authorList>
    </citation>
    <scope>IDENTIFICATION</scope>
</reference>
<proteinExistence type="predicted"/>
<dbReference type="GO" id="GO:0016020">
    <property type="term" value="C:membrane"/>
    <property type="evidence" value="ECO:0007669"/>
    <property type="project" value="UniProtKB-SubCell"/>
</dbReference>
<evidence type="ECO:0000313" key="7">
    <source>
        <dbReference type="WBParaSite" id="nRc.2.0.1.t22857-RA"/>
    </source>
</evidence>
<evidence type="ECO:0000259" key="5">
    <source>
        <dbReference type="PROSITE" id="PS50026"/>
    </source>
</evidence>